<dbReference type="AlphaFoldDB" id="A0A0A8Y2G5"/>
<evidence type="ECO:0000313" key="1">
    <source>
        <dbReference type="EMBL" id="JAD20361.1"/>
    </source>
</evidence>
<protein>
    <submittedName>
        <fullName evidence="1">Uncharacterized protein</fullName>
    </submittedName>
</protein>
<organism evidence="1">
    <name type="scientific">Arundo donax</name>
    <name type="common">Giant reed</name>
    <name type="synonym">Donax arundinaceus</name>
    <dbReference type="NCBI Taxonomy" id="35708"/>
    <lineage>
        <taxon>Eukaryota</taxon>
        <taxon>Viridiplantae</taxon>
        <taxon>Streptophyta</taxon>
        <taxon>Embryophyta</taxon>
        <taxon>Tracheophyta</taxon>
        <taxon>Spermatophyta</taxon>
        <taxon>Magnoliopsida</taxon>
        <taxon>Liliopsida</taxon>
        <taxon>Poales</taxon>
        <taxon>Poaceae</taxon>
        <taxon>PACMAD clade</taxon>
        <taxon>Arundinoideae</taxon>
        <taxon>Arundineae</taxon>
        <taxon>Arundo</taxon>
    </lineage>
</organism>
<accession>A0A0A8Y2G5</accession>
<proteinExistence type="predicted"/>
<reference evidence="1" key="2">
    <citation type="journal article" date="2015" name="Data Brief">
        <title>Shoot transcriptome of the giant reed, Arundo donax.</title>
        <authorList>
            <person name="Barrero R.A."/>
            <person name="Guerrero F.D."/>
            <person name="Moolhuijzen P."/>
            <person name="Goolsby J.A."/>
            <person name="Tidwell J."/>
            <person name="Bellgard S.E."/>
            <person name="Bellgard M.I."/>
        </authorList>
    </citation>
    <scope>NUCLEOTIDE SEQUENCE</scope>
    <source>
        <tissue evidence="1">Shoot tissue taken approximately 20 cm above the soil surface</tissue>
    </source>
</reference>
<sequence length="43" mass="4779">MSGVDCTRDTLRELGGGVTLRLQGLFCNPDEPTVLKYGFRCCR</sequence>
<reference evidence="1" key="1">
    <citation type="submission" date="2014-09" db="EMBL/GenBank/DDBJ databases">
        <authorList>
            <person name="Magalhaes I.L.F."/>
            <person name="Oliveira U."/>
            <person name="Santos F.R."/>
            <person name="Vidigal T.H.D.A."/>
            <person name="Brescovit A.D."/>
            <person name="Santos A.J."/>
        </authorList>
    </citation>
    <scope>NUCLEOTIDE SEQUENCE</scope>
    <source>
        <tissue evidence="1">Shoot tissue taken approximately 20 cm above the soil surface</tissue>
    </source>
</reference>
<name>A0A0A8Y2G5_ARUDO</name>
<dbReference type="EMBL" id="GBRH01277534">
    <property type="protein sequence ID" value="JAD20361.1"/>
    <property type="molecule type" value="Transcribed_RNA"/>
</dbReference>